<sequence length="102" mass="11036">MAPKFALSSQDPGAIQTFQKLLWGNASFVYTLGKESHSNGAEDRVTKAENVGGMDNGGTLYTSIFSISAVLSSGHPWSSTSFTPFSYILPQNDHPVKRKAVR</sequence>
<evidence type="ECO:0000313" key="2">
    <source>
        <dbReference type="Proteomes" id="UP000735302"/>
    </source>
</evidence>
<dbReference type="AlphaFoldDB" id="A0AAV4E125"/>
<evidence type="ECO:0000313" key="1">
    <source>
        <dbReference type="EMBL" id="GFO50110.1"/>
    </source>
</evidence>
<proteinExistence type="predicted"/>
<reference evidence="1 2" key="1">
    <citation type="journal article" date="2021" name="Elife">
        <title>Chloroplast acquisition without the gene transfer in kleptoplastic sea slugs, Plakobranchus ocellatus.</title>
        <authorList>
            <person name="Maeda T."/>
            <person name="Takahashi S."/>
            <person name="Yoshida T."/>
            <person name="Shimamura S."/>
            <person name="Takaki Y."/>
            <person name="Nagai Y."/>
            <person name="Toyoda A."/>
            <person name="Suzuki Y."/>
            <person name="Arimoto A."/>
            <person name="Ishii H."/>
            <person name="Satoh N."/>
            <person name="Nishiyama T."/>
            <person name="Hasebe M."/>
            <person name="Maruyama T."/>
            <person name="Minagawa J."/>
            <person name="Obokata J."/>
            <person name="Shigenobu S."/>
        </authorList>
    </citation>
    <scope>NUCLEOTIDE SEQUENCE [LARGE SCALE GENOMIC DNA]</scope>
</reference>
<gene>
    <name evidence="1" type="ORF">PoB_007661500</name>
</gene>
<accession>A0AAV4E125</accession>
<keyword evidence="2" id="KW-1185">Reference proteome</keyword>
<dbReference type="EMBL" id="BLXT01008584">
    <property type="protein sequence ID" value="GFO50110.1"/>
    <property type="molecule type" value="Genomic_DNA"/>
</dbReference>
<dbReference type="Proteomes" id="UP000735302">
    <property type="component" value="Unassembled WGS sequence"/>
</dbReference>
<organism evidence="1 2">
    <name type="scientific">Plakobranchus ocellatus</name>
    <dbReference type="NCBI Taxonomy" id="259542"/>
    <lineage>
        <taxon>Eukaryota</taxon>
        <taxon>Metazoa</taxon>
        <taxon>Spiralia</taxon>
        <taxon>Lophotrochozoa</taxon>
        <taxon>Mollusca</taxon>
        <taxon>Gastropoda</taxon>
        <taxon>Heterobranchia</taxon>
        <taxon>Euthyneura</taxon>
        <taxon>Panpulmonata</taxon>
        <taxon>Sacoglossa</taxon>
        <taxon>Placobranchoidea</taxon>
        <taxon>Plakobranchidae</taxon>
        <taxon>Plakobranchus</taxon>
    </lineage>
</organism>
<name>A0AAV4E125_9GAST</name>
<comment type="caution">
    <text evidence="1">The sequence shown here is derived from an EMBL/GenBank/DDBJ whole genome shotgun (WGS) entry which is preliminary data.</text>
</comment>
<protein>
    <submittedName>
        <fullName evidence="1">Uncharacterized protein</fullName>
    </submittedName>
</protein>